<gene>
    <name evidence="1" type="primary">ABSGL_12022.1 scaffold 12361</name>
</gene>
<name>A0A163K2X6_ABSGL</name>
<protein>
    <recommendedName>
        <fullName evidence="3">Deoxynucleoside kinase domain-containing protein</fullName>
    </recommendedName>
</protein>
<dbReference type="PROSITE" id="PS50096">
    <property type="entry name" value="IQ"/>
    <property type="match status" value="1"/>
</dbReference>
<dbReference type="InParanoid" id="A0A163K2X6"/>
<reference evidence="1" key="1">
    <citation type="submission" date="2016-04" db="EMBL/GenBank/DDBJ databases">
        <authorList>
            <person name="Evans L.H."/>
            <person name="Alamgir A."/>
            <person name="Owens N."/>
            <person name="Weber N.D."/>
            <person name="Virtaneva K."/>
            <person name="Barbian K."/>
            <person name="Babar A."/>
            <person name="Rosenke K."/>
        </authorList>
    </citation>
    <scope>NUCLEOTIDE SEQUENCE [LARGE SCALE GENOMIC DNA]</scope>
    <source>
        <strain evidence="1">CBS 101.48</strain>
    </source>
</reference>
<proteinExistence type="predicted"/>
<evidence type="ECO:0008006" key="3">
    <source>
        <dbReference type="Google" id="ProtNLM"/>
    </source>
</evidence>
<dbReference type="InterPro" id="IPR027417">
    <property type="entry name" value="P-loop_NTPase"/>
</dbReference>
<dbReference type="GO" id="GO:0046404">
    <property type="term" value="F:ATP-dependent polydeoxyribonucleotide 5'-hydroxyl-kinase activity"/>
    <property type="evidence" value="ECO:0007669"/>
    <property type="project" value="TreeGrafter"/>
</dbReference>
<dbReference type="EMBL" id="LT554490">
    <property type="protein sequence ID" value="SAM06146.1"/>
    <property type="molecule type" value="Genomic_DNA"/>
</dbReference>
<organism evidence="1">
    <name type="scientific">Absidia glauca</name>
    <name type="common">Pin mould</name>
    <dbReference type="NCBI Taxonomy" id="4829"/>
    <lineage>
        <taxon>Eukaryota</taxon>
        <taxon>Fungi</taxon>
        <taxon>Fungi incertae sedis</taxon>
        <taxon>Mucoromycota</taxon>
        <taxon>Mucoromycotina</taxon>
        <taxon>Mucoromycetes</taxon>
        <taxon>Mucorales</taxon>
        <taxon>Cunninghamellaceae</taxon>
        <taxon>Absidia</taxon>
    </lineage>
</organism>
<dbReference type="Proteomes" id="UP000078561">
    <property type="component" value="Unassembled WGS sequence"/>
</dbReference>
<dbReference type="Pfam" id="PF13671">
    <property type="entry name" value="AAA_33"/>
    <property type="match status" value="1"/>
</dbReference>
<accession>A0A163K2X6</accession>
<dbReference type="Gene3D" id="3.40.50.300">
    <property type="entry name" value="P-loop containing nucleotide triphosphate hydrolases"/>
    <property type="match status" value="1"/>
</dbReference>
<dbReference type="STRING" id="4829.A0A163K2X6"/>
<dbReference type="PANTHER" id="PTHR12083">
    <property type="entry name" value="BIFUNCTIONAL POLYNUCLEOTIDE PHOSPHATASE/KINASE"/>
    <property type="match status" value="1"/>
</dbReference>
<dbReference type="PANTHER" id="PTHR12083:SF9">
    <property type="entry name" value="BIFUNCTIONAL POLYNUCLEOTIDE PHOSPHATASE_KINASE"/>
    <property type="match status" value="1"/>
</dbReference>
<dbReference type="GO" id="GO:0003690">
    <property type="term" value="F:double-stranded DNA binding"/>
    <property type="evidence" value="ECO:0007669"/>
    <property type="project" value="TreeGrafter"/>
</dbReference>
<dbReference type="OMA" id="KMWITEA"/>
<keyword evidence="2" id="KW-1185">Reference proteome</keyword>
<dbReference type="SUPFAM" id="SSF52540">
    <property type="entry name" value="P-loop containing nucleoside triphosphate hydrolases"/>
    <property type="match status" value="1"/>
</dbReference>
<dbReference type="OrthoDB" id="3512845at2759"/>
<dbReference type="AlphaFoldDB" id="A0A163K2X6"/>
<evidence type="ECO:0000313" key="2">
    <source>
        <dbReference type="Proteomes" id="UP000078561"/>
    </source>
</evidence>
<dbReference type="GO" id="GO:0046403">
    <property type="term" value="F:polynucleotide 3'-phosphatase activity"/>
    <property type="evidence" value="ECO:0007669"/>
    <property type="project" value="TreeGrafter"/>
</dbReference>
<dbReference type="GO" id="GO:0006281">
    <property type="term" value="P:DNA repair"/>
    <property type="evidence" value="ECO:0007669"/>
    <property type="project" value="TreeGrafter"/>
</dbReference>
<evidence type="ECO:0000313" key="1">
    <source>
        <dbReference type="EMBL" id="SAM06146.1"/>
    </source>
</evidence>
<sequence length="169" mass="19477">MSLYRGRVVRRAVQSRLKDWRRVNQDDLRSRKNCELHMRKYLKDQYSIVVDRCNFDVSQRKTWVGIANEFNVPVDCLVFTANQQDCGERIQERKNHPTGVHGQEGLGILKKFIKNYQPPTDQTLEGFDKLLLVDPSVEPECTEERIDTILALLEQSPSLLPTTSLASSS</sequence>